<organism evidence="2 3">
    <name type="scientific">Pseudaquabacterium pictum</name>
    <dbReference type="NCBI Taxonomy" id="2315236"/>
    <lineage>
        <taxon>Bacteria</taxon>
        <taxon>Pseudomonadati</taxon>
        <taxon>Pseudomonadota</taxon>
        <taxon>Betaproteobacteria</taxon>
        <taxon>Burkholderiales</taxon>
        <taxon>Sphaerotilaceae</taxon>
        <taxon>Pseudaquabacterium</taxon>
    </lineage>
</organism>
<protein>
    <submittedName>
        <fullName evidence="2">Uncharacterized protein</fullName>
    </submittedName>
</protein>
<feature type="region of interest" description="Disordered" evidence="1">
    <location>
        <begin position="67"/>
        <end position="93"/>
    </location>
</feature>
<dbReference type="EMBL" id="BJCL01000001">
    <property type="protein sequence ID" value="GCL61511.1"/>
    <property type="molecule type" value="Genomic_DNA"/>
</dbReference>
<dbReference type="InterPro" id="IPR010982">
    <property type="entry name" value="Lambda_DNA-bd_dom_sf"/>
</dbReference>
<comment type="caution">
    <text evidence="2">The sequence shown here is derived from an EMBL/GenBank/DDBJ whole genome shotgun (WGS) entry which is preliminary data.</text>
</comment>
<accession>A0A480AIS3</accession>
<gene>
    <name evidence="2" type="ORF">AQPW35_05920</name>
</gene>
<dbReference type="SUPFAM" id="SSF47413">
    <property type="entry name" value="lambda repressor-like DNA-binding domains"/>
    <property type="match status" value="1"/>
</dbReference>
<dbReference type="OrthoDB" id="6446140at2"/>
<evidence type="ECO:0000313" key="2">
    <source>
        <dbReference type="EMBL" id="GCL61511.1"/>
    </source>
</evidence>
<dbReference type="AlphaFoldDB" id="A0A480AIS3"/>
<dbReference type="Pfam" id="PF15943">
    <property type="entry name" value="YdaS_toxin"/>
    <property type="match status" value="1"/>
</dbReference>
<proteinExistence type="predicted"/>
<evidence type="ECO:0000313" key="3">
    <source>
        <dbReference type="Proteomes" id="UP000301751"/>
    </source>
</evidence>
<reference evidence="3" key="1">
    <citation type="submission" date="2019-03" db="EMBL/GenBank/DDBJ databases">
        <title>Aquabacterium pictum sp.nov., the first bacteriochlorophyll a-containing freshwater bacterium in the genus Aquabacterium of the class Betaproteobacteria.</title>
        <authorList>
            <person name="Hirose S."/>
            <person name="Tank M."/>
            <person name="Hara E."/>
            <person name="Tamaki H."/>
            <person name="Takaichi S."/>
            <person name="Haruta S."/>
            <person name="Hanada S."/>
        </authorList>
    </citation>
    <scope>NUCLEOTIDE SEQUENCE [LARGE SCALE GENOMIC DNA]</scope>
    <source>
        <strain evidence="3">W35</strain>
    </source>
</reference>
<evidence type="ECO:0000256" key="1">
    <source>
        <dbReference type="SAM" id="MobiDB-lite"/>
    </source>
</evidence>
<dbReference type="Proteomes" id="UP000301751">
    <property type="component" value="Unassembled WGS sequence"/>
</dbReference>
<dbReference type="Gene3D" id="1.10.260.40">
    <property type="entry name" value="lambda repressor-like DNA-binding domains"/>
    <property type="match status" value="1"/>
</dbReference>
<dbReference type="RefSeq" id="WP_137731254.1">
    <property type="nucleotide sequence ID" value="NZ_BJCL01000001.1"/>
</dbReference>
<name>A0A480AIS3_9BURK</name>
<keyword evidence="3" id="KW-1185">Reference proteome</keyword>
<dbReference type="InterPro" id="IPR031856">
    <property type="entry name" value="YdaS_toxin-like"/>
</dbReference>
<dbReference type="GO" id="GO:0003677">
    <property type="term" value="F:DNA binding"/>
    <property type="evidence" value="ECO:0007669"/>
    <property type="project" value="InterPro"/>
</dbReference>
<sequence>MTYDIDQIGGTVAVARMAGVAPPSVTGWRKRGIPSERCAAIERGSEGKATCEQLRPDVAWHRVPDPDWPWHPAGRPLIDVTRQPNPQETKDAA</sequence>